<dbReference type="AlphaFoldDB" id="Q2W885"/>
<sequence>MFFAFRFCVDLGAVYFWRIQAFVLQWRAIGKYKA</sequence>
<accession>Q2W885</accession>
<organism evidence="1 2">
    <name type="scientific">Paramagnetospirillum magneticum (strain ATCC 700264 / AMB-1)</name>
    <name type="common">Magnetospirillum magneticum</name>
    <dbReference type="NCBI Taxonomy" id="342108"/>
    <lineage>
        <taxon>Bacteria</taxon>
        <taxon>Pseudomonadati</taxon>
        <taxon>Pseudomonadota</taxon>
        <taxon>Alphaproteobacteria</taxon>
        <taxon>Rhodospirillales</taxon>
        <taxon>Magnetospirillaceae</taxon>
        <taxon>Paramagnetospirillum</taxon>
    </lineage>
</organism>
<dbReference type="Proteomes" id="UP000007058">
    <property type="component" value="Chromosome"/>
</dbReference>
<evidence type="ECO:0000313" key="1">
    <source>
        <dbReference type="EMBL" id="BAE49940.1"/>
    </source>
</evidence>
<keyword evidence="2" id="KW-1185">Reference proteome</keyword>
<proteinExistence type="predicted"/>
<dbReference type="HOGENOM" id="CLU_3374486_0_0_5"/>
<reference evidence="1 2" key="1">
    <citation type="journal article" date="2005" name="DNA Res.">
        <title>Complete genome sequence of the facultative anaerobic magnetotactic bacterium Magnetospirillum sp. strain AMB-1.</title>
        <authorList>
            <person name="Matsunaga T."/>
            <person name="Okamura Y."/>
            <person name="Fukuda Y."/>
            <person name="Wahyudi A.T."/>
            <person name="Murase Y."/>
            <person name="Takeyama H."/>
        </authorList>
    </citation>
    <scope>NUCLEOTIDE SEQUENCE [LARGE SCALE GENOMIC DNA]</scope>
    <source>
        <strain evidence="2">ATCC 700264 / AMB-1</strain>
    </source>
</reference>
<protein>
    <submittedName>
        <fullName evidence="1">Uncharacterized protein</fullName>
    </submittedName>
</protein>
<dbReference type="KEGG" id="mag:amb1136"/>
<dbReference type="EMBL" id="AP007255">
    <property type="protein sequence ID" value="BAE49940.1"/>
    <property type="molecule type" value="Genomic_DNA"/>
</dbReference>
<gene>
    <name evidence="1" type="ordered locus">amb1136</name>
</gene>
<evidence type="ECO:0000313" key="2">
    <source>
        <dbReference type="Proteomes" id="UP000007058"/>
    </source>
</evidence>
<name>Q2W885_PARM1</name>